<feature type="transmembrane region" description="Helical" evidence="12">
    <location>
        <begin position="149"/>
        <end position="167"/>
    </location>
</feature>
<evidence type="ECO:0000256" key="5">
    <source>
        <dbReference type="ARBA" id="ARBA00022597"/>
    </source>
</evidence>
<dbReference type="InterPro" id="IPR001851">
    <property type="entry name" value="ABC_transp_permease"/>
</dbReference>
<keyword evidence="14" id="KW-1185">Reference proteome</keyword>
<feature type="transmembrane region" description="Helical" evidence="12">
    <location>
        <begin position="122"/>
        <end position="142"/>
    </location>
</feature>
<keyword evidence="3" id="KW-1003">Cell membrane</keyword>
<evidence type="ECO:0000256" key="3">
    <source>
        <dbReference type="ARBA" id="ARBA00022475"/>
    </source>
</evidence>
<keyword evidence="7 12" id="KW-1133">Transmembrane helix</keyword>
<dbReference type="GO" id="GO:0022857">
    <property type="term" value="F:transmembrane transporter activity"/>
    <property type="evidence" value="ECO:0007669"/>
    <property type="project" value="InterPro"/>
</dbReference>
<feature type="transmembrane region" description="Helical" evidence="12">
    <location>
        <begin position="91"/>
        <end position="110"/>
    </location>
</feature>
<feature type="region of interest" description="Disordered" evidence="11">
    <location>
        <begin position="1"/>
        <end position="56"/>
    </location>
</feature>
<dbReference type="PANTHER" id="PTHR32196">
    <property type="entry name" value="ABC TRANSPORTER PERMEASE PROTEIN YPHD-RELATED-RELATED"/>
    <property type="match status" value="1"/>
</dbReference>
<dbReference type="AlphaFoldDB" id="A0A1C3NTD4"/>
<feature type="transmembrane region" description="Helical" evidence="12">
    <location>
        <begin position="351"/>
        <end position="370"/>
    </location>
</feature>
<gene>
    <name evidence="13" type="ORF">FDG2_0390</name>
</gene>
<comment type="function">
    <text evidence="9">Part of the binding-protein-dependent transport system for D-xylose. Probably responsible for the translocation of the substrate across the membrane.</text>
</comment>
<feature type="transmembrane region" description="Helical" evidence="12">
    <location>
        <begin position="376"/>
        <end position="395"/>
    </location>
</feature>
<evidence type="ECO:0000256" key="12">
    <source>
        <dbReference type="SAM" id="Phobius"/>
    </source>
</evidence>
<feature type="transmembrane region" description="Helical" evidence="12">
    <location>
        <begin position="201"/>
        <end position="222"/>
    </location>
</feature>
<dbReference type="Pfam" id="PF02653">
    <property type="entry name" value="BPD_transp_2"/>
    <property type="match status" value="1"/>
</dbReference>
<organism evidence="13 14">
    <name type="scientific">Candidatus Protofrankia californiensis</name>
    <dbReference type="NCBI Taxonomy" id="1839754"/>
    <lineage>
        <taxon>Bacteria</taxon>
        <taxon>Bacillati</taxon>
        <taxon>Actinomycetota</taxon>
        <taxon>Actinomycetes</taxon>
        <taxon>Frankiales</taxon>
        <taxon>Frankiaceae</taxon>
        <taxon>Protofrankia</taxon>
    </lineage>
</organism>
<evidence type="ECO:0000256" key="1">
    <source>
        <dbReference type="ARBA" id="ARBA00004651"/>
    </source>
</evidence>
<keyword evidence="4" id="KW-0997">Cell inner membrane</keyword>
<dbReference type="PANTHER" id="PTHR32196:SF32">
    <property type="entry name" value="XYLOSE TRANSPORT SYSTEM PERMEASE PROTEIN XYLH"/>
    <property type="match status" value="1"/>
</dbReference>
<evidence type="ECO:0000256" key="7">
    <source>
        <dbReference type="ARBA" id="ARBA00022989"/>
    </source>
</evidence>
<evidence type="ECO:0000256" key="10">
    <source>
        <dbReference type="ARBA" id="ARBA00035686"/>
    </source>
</evidence>
<dbReference type="GO" id="GO:0005886">
    <property type="term" value="C:plasma membrane"/>
    <property type="evidence" value="ECO:0007669"/>
    <property type="project" value="UniProtKB-SubCell"/>
</dbReference>
<dbReference type="EMBL" id="FLUV01000164">
    <property type="protein sequence ID" value="SBW17832.1"/>
    <property type="molecule type" value="Genomic_DNA"/>
</dbReference>
<proteinExistence type="predicted"/>
<name>A0A1C3NTD4_9ACTN</name>
<keyword evidence="2" id="KW-0813">Transport</keyword>
<evidence type="ECO:0000256" key="2">
    <source>
        <dbReference type="ARBA" id="ARBA00022448"/>
    </source>
</evidence>
<accession>A0A1C3NTD4</accession>
<evidence type="ECO:0000313" key="13">
    <source>
        <dbReference type="EMBL" id="SBW17832.1"/>
    </source>
</evidence>
<keyword evidence="6 12" id="KW-0812">Transmembrane</keyword>
<evidence type="ECO:0000313" key="14">
    <source>
        <dbReference type="Proteomes" id="UP000199013"/>
    </source>
</evidence>
<dbReference type="CDD" id="cd06579">
    <property type="entry name" value="TM_PBP1_transp_AraH_like"/>
    <property type="match status" value="1"/>
</dbReference>
<comment type="subcellular location">
    <subcellularLocation>
        <location evidence="1">Cell membrane</location>
        <topology evidence="1">Multi-pass membrane protein</topology>
    </subcellularLocation>
</comment>
<feature type="transmembrane region" description="Helical" evidence="12">
    <location>
        <begin position="173"/>
        <end position="194"/>
    </location>
</feature>
<keyword evidence="8 12" id="KW-0472">Membrane</keyword>
<protein>
    <recommendedName>
        <fullName evidence="10">Xylose transport system permease protein XylH</fullName>
    </recommendedName>
</protein>
<reference evidence="14" key="1">
    <citation type="submission" date="2016-02" db="EMBL/GenBank/DDBJ databases">
        <authorList>
            <person name="Wibberg D."/>
        </authorList>
    </citation>
    <scope>NUCLEOTIDE SEQUENCE [LARGE SCALE GENOMIC DNA]</scope>
</reference>
<dbReference type="Proteomes" id="UP000199013">
    <property type="component" value="Unassembled WGS sequence"/>
</dbReference>
<evidence type="ECO:0000256" key="4">
    <source>
        <dbReference type="ARBA" id="ARBA00022519"/>
    </source>
</evidence>
<evidence type="ECO:0000256" key="9">
    <source>
        <dbReference type="ARBA" id="ARBA00035611"/>
    </source>
</evidence>
<feature type="transmembrane region" description="Helical" evidence="12">
    <location>
        <begin position="296"/>
        <end position="315"/>
    </location>
</feature>
<evidence type="ECO:0000256" key="6">
    <source>
        <dbReference type="ARBA" id="ARBA00022692"/>
    </source>
</evidence>
<sequence>MDEMGYGSVSSTAAVGGHDGLSAVPPPVRQDSPTDRAGLAWEGATAPSGREDGTDEEGIAAPAATSTAVLHAQRGSSGIRRALRVARRPETGALIGTVAVFIVFAIAGGGKGFLSAAATAGWLNTSAELGIVVIPVAMLLIAGEFDLSVGAVLSATTVTISIMYGHFDVPLPVAVVVAFTVAFVVGLINGLAVVRTGLPSFIVTLATYLALTGLTLTIMRAITGTTILSLDPEGWVDTIFADKIGTLNASVVWWVGLTLLATYVLTRRVFGNWVYATGGDLQAARETGVPTDRVKVTLFVLAALGAALVGTIQALEFKGGGIDQGSSFVFNSIIASVIGGILLGGGYGSTVGAMLGATTYGIVLTGVYYTGWPSDLAQAILGGLLLVAVLANNVFRRLAARD</sequence>
<evidence type="ECO:0000256" key="11">
    <source>
        <dbReference type="SAM" id="MobiDB-lite"/>
    </source>
</evidence>
<keyword evidence="5" id="KW-0762">Sugar transport</keyword>
<feature type="transmembrane region" description="Helical" evidence="12">
    <location>
        <begin position="327"/>
        <end position="344"/>
    </location>
</feature>
<feature type="transmembrane region" description="Helical" evidence="12">
    <location>
        <begin position="251"/>
        <end position="275"/>
    </location>
</feature>
<evidence type="ECO:0000256" key="8">
    <source>
        <dbReference type="ARBA" id="ARBA00023136"/>
    </source>
</evidence>